<evidence type="ECO:0000256" key="3">
    <source>
        <dbReference type="ARBA" id="ARBA00022553"/>
    </source>
</evidence>
<keyword evidence="7" id="KW-0418">Kinase</keyword>
<dbReference type="InterPro" id="IPR036097">
    <property type="entry name" value="HisK_dim/P_sf"/>
</dbReference>
<dbReference type="CDD" id="cd00075">
    <property type="entry name" value="HATPase"/>
    <property type="match status" value="1"/>
</dbReference>
<dbReference type="SUPFAM" id="SSF52172">
    <property type="entry name" value="CheY-like"/>
    <property type="match status" value="1"/>
</dbReference>
<dbReference type="SMART" id="SM00388">
    <property type="entry name" value="HisKA"/>
    <property type="match status" value="1"/>
</dbReference>
<dbReference type="InterPro" id="IPR036890">
    <property type="entry name" value="HATPase_C_sf"/>
</dbReference>
<dbReference type="Proteomes" id="UP000075604">
    <property type="component" value="Unassembled WGS sequence"/>
</dbReference>
<dbReference type="Pfam" id="PF02518">
    <property type="entry name" value="HATPase_c"/>
    <property type="match status" value="1"/>
</dbReference>
<dbReference type="Gene3D" id="3.30.565.10">
    <property type="entry name" value="Histidine kinase-like ATPase, C-terminal domain"/>
    <property type="match status" value="1"/>
</dbReference>
<organism evidence="7 8">
    <name type="scientific">Sorangium cellulosum</name>
    <name type="common">Polyangium cellulosum</name>
    <dbReference type="NCBI Taxonomy" id="56"/>
    <lineage>
        <taxon>Bacteria</taxon>
        <taxon>Pseudomonadati</taxon>
        <taxon>Myxococcota</taxon>
        <taxon>Polyangia</taxon>
        <taxon>Polyangiales</taxon>
        <taxon>Polyangiaceae</taxon>
        <taxon>Sorangium</taxon>
    </lineage>
</organism>
<dbReference type="SMART" id="SM00387">
    <property type="entry name" value="HATPase_c"/>
    <property type="match status" value="1"/>
</dbReference>
<feature type="domain" description="Histidine kinase" evidence="5">
    <location>
        <begin position="161"/>
        <end position="376"/>
    </location>
</feature>
<feature type="domain" description="Response regulatory" evidence="6">
    <location>
        <begin position="9"/>
        <end position="125"/>
    </location>
</feature>
<dbReference type="PRINTS" id="PR00344">
    <property type="entry name" value="BCTRLSENSOR"/>
</dbReference>
<dbReference type="AlphaFoldDB" id="A0A150PW91"/>
<dbReference type="Gene3D" id="3.40.50.2300">
    <property type="match status" value="1"/>
</dbReference>
<dbReference type="InterPro" id="IPR011006">
    <property type="entry name" value="CheY-like_superfamily"/>
</dbReference>
<dbReference type="InterPro" id="IPR003594">
    <property type="entry name" value="HATPase_dom"/>
</dbReference>
<evidence type="ECO:0000259" key="5">
    <source>
        <dbReference type="PROSITE" id="PS50109"/>
    </source>
</evidence>
<dbReference type="PROSITE" id="PS50110">
    <property type="entry name" value="RESPONSE_REGULATORY"/>
    <property type="match status" value="1"/>
</dbReference>
<dbReference type="SUPFAM" id="SSF47384">
    <property type="entry name" value="Homodimeric domain of signal transducing histidine kinase"/>
    <property type="match status" value="1"/>
</dbReference>
<proteinExistence type="predicted"/>
<dbReference type="EMBL" id="JELX01001240">
    <property type="protein sequence ID" value="KYF59668.1"/>
    <property type="molecule type" value="Genomic_DNA"/>
</dbReference>
<dbReference type="PANTHER" id="PTHR43547:SF2">
    <property type="entry name" value="HYBRID SIGNAL TRANSDUCTION HISTIDINE KINASE C"/>
    <property type="match status" value="1"/>
</dbReference>
<reference evidence="7 8" key="1">
    <citation type="submission" date="2014-02" db="EMBL/GenBank/DDBJ databases">
        <title>The small core and large imbalanced accessory genome model reveals a collaborative survival strategy of Sorangium cellulosum strains in nature.</title>
        <authorList>
            <person name="Han K."/>
            <person name="Peng R."/>
            <person name="Blom J."/>
            <person name="Li Y.-Z."/>
        </authorList>
    </citation>
    <scope>NUCLEOTIDE SEQUENCE [LARGE SCALE GENOMIC DNA]</scope>
    <source>
        <strain evidence="7 8">So0157-18</strain>
    </source>
</reference>
<comment type="caution">
    <text evidence="7">The sequence shown here is derived from an EMBL/GenBank/DDBJ whole genome shotgun (WGS) entry which is preliminary data.</text>
</comment>
<dbReference type="SUPFAM" id="SSF55874">
    <property type="entry name" value="ATPase domain of HSP90 chaperone/DNA topoisomerase II/histidine kinase"/>
    <property type="match status" value="1"/>
</dbReference>
<evidence type="ECO:0000256" key="1">
    <source>
        <dbReference type="ARBA" id="ARBA00000085"/>
    </source>
</evidence>
<dbReference type="InterPro" id="IPR001789">
    <property type="entry name" value="Sig_transdc_resp-reg_receiver"/>
</dbReference>
<dbReference type="Gene3D" id="1.10.287.130">
    <property type="match status" value="1"/>
</dbReference>
<evidence type="ECO:0000256" key="4">
    <source>
        <dbReference type="PROSITE-ProRule" id="PRU00169"/>
    </source>
</evidence>
<evidence type="ECO:0000313" key="8">
    <source>
        <dbReference type="Proteomes" id="UP000075604"/>
    </source>
</evidence>
<dbReference type="SMART" id="SM00448">
    <property type="entry name" value="REC"/>
    <property type="match status" value="1"/>
</dbReference>
<dbReference type="InterPro" id="IPR005467">
    <property type="entry name" value="His_kinase_dom"/>
</dbReference>
<dbReference type="Pfam" id="PF00512">
    <property type="entry name" value="HisKA"/>
    <property type="match status" value="1"/>
</dbReference>
<accession>A0A150PW91</accession>
<keyword evidence="7" id="KW-0808">Transferase</keyword>
<dbReference type="PROSITE" id="PS50109">
    <property type="entry name" value="HIS_KIN"/>
    <property type="match status" value="1"/>
</dbReference>
<dbReference type="InterPro" id="IPR004358">
    <property type="entry name" value="Sig_transdc_His_kin-like_C"/>
</dbReference>
<protein>
    <recommendedName>
        <fullName evidence="2">histidine kinase</fullName>
        <ecNumber evidence="2">2.7.13.3</ecNumber>
    </recommendedName>
</protein>
<dbReference type="InterPro" id="IPR003661">
    <property type="entry name" value="HisK_dim/P_dom"/>
</dbReference>
<dbReference type="CDD" id="cd00082">
    <property type="entry name" value="HisKA"/>
    <property type="match status" value="1"/>
</dbReference>
<keyword evidence="3 4" id="KW-0597">Phosphoprotein</keyword>
<dbReference type="GO" id="GO:0000155">
    <property type="term" value="F:phosphorelay sensor kinase activity"/>
    <property type="evidence" value="ECO:0007669"/>
    <property type="project" value="InterPro"/>
</dbReference>
<dbReference type="Pfam" id="PF00072">
    <property type="entry name" value="Response_reg"/>
    <property type="match status" value="1"/>
</dbReference>
<feature type="modified residue" description="4-aspartylphosphate" evidence="4">
    <location>
        <position position="58"/>
    </location>
</feature>
<gene>
    <name evidence="7" type="ORF">BE04_41340</name>
</gene>
<name>A0A150PW91_SORCE</name>
<dbReference type="PANTHER" id="PTHR43547">
    <property type="entry name" value="TWO-COMPONENT HISTIDINE KINASE"/>
    <property type="match status" value="1"/>
</dbReference>
<comment type="catalytic activity">
    <reaction evidence="1">
        <text>ATP + protein L-histidine = ADP + protein N-phospho-L-histidine.</text>
        <dbReference type="EC" id="2.7.13.3"/>
    </reaction>
</comment>
<evidence type="ECO:0000259" key="6">
    <source>
        <dbReference type="PROSITE" id="PS50110"/>
    </source>
</evidence>
<evidence type="ECO:0000256" key="2">
    <source>
        <dbReference type="ARBA" id="ARBA00012438"/>
    </source>
</evidence>
<sequence length="376" mass="41411">MEQQAPRPRVLVIDDNEQNRALAQATLEDDGYEVVLAVTGEEGIQQFERHTPDCVLLDVRMPGMDGFAVCARIRSLPEGASTPIVFLTALRDVDTFDSALRAGGDDFLTKPIRPSELLVRVQAALRLRRLGAELREHVELVRQQRDALMRLQLQKEQLTAFVVHDLKNPVSSMDLHAQFLLRDRALPEQARDSARHIRAQAQALLRLIYNLLDISKSEEGRLAPERARVDLRALVQEAFAALDLRASARSIALREAVEVPAVRADPDLLRRTIENLLENAIVHAPAGTAVTVSTIKDGAAVEIRVADAGPGIPVEMRARVFERFVQLGGDNDALHRAGRGLGLTFCKMAVEAHGGTIRIDDNAPGAVFCVRLPDDP</sequence>
<evidence type="ECO:0000313" key="7">
    <source>
        <dbReference type="EMBL" id="KYF59668.1"/>
    </source>
</evidence>
<dbReference type="EC" id="2.7.13.3" evidence="2"/>